<protein>
    <submittedName>
        <fullName evidence="3">16S rRNA (Guanine966-N2)-methyltransferase</fullName>
        <ecNumber evidence="3">2.1.1.171</ecNumber>
    </submittedName>
</protein>
<dbReference type="PIRSF" id="PIRSF004553">
    <property type="entry name" value="CHP00095"/>
    <property type="match status" value="1"/>
</dbReference>
<dbReference type="PANTHER" id="PTHR43542">
    <property type="entry name" value="METHYLTRANSFERASE"/>
    <property type="match status" value="1"/>
</dbReference>
<dbReference type="Pfam" id="PF03602">
    <property type="entry name" value="Cons_hypoth95"/>
    <property type="match status" value="1"/>
</dbReference>
<dbReference type="SUPFAM" id="SSF53335">
    <property type="entry name" value="S-adenosyl-L-methionine-dependent methyltransferases"/>
    <property type="match status" value="1"/>
</dbReference>
<dbReference type="Gene3D" id="3.40.50.150">
    <property type="entry name" value="Vaccinia Virus protein VP39"/>
    <property type="match status" value="1"/>
</dbReference>
<dbReference type="InterPro" id="IPR029063">
    <property type="entry name" value="SAM-dependent_MTases_sf"/>
</dbReference>
<gene>
    <name evidence="3" type="ORF">J2S70_000262</name>
</gene>
<evidence type="ECO:0000256" key="1">
    <source>
        <dbReference type="ARBA" id="ARBA00022603"/>
    </source>
</evidence>
<reference evidence="3 4" key="1">
    <citation type="submission" date="2023-07" db="EMBL/GenBank/DDBJ databases">
        <title>Sequencing the genomes of 1000 actinobacteria strains.</title>
        <authorList>
            <person name="Klenk H.-P."/>
        </authorList>
    </citation>
    <scope>NUCLEOTIDE SEQUENCE [LARGE SCALE GENOMIC DNA]</scope>
    <source>
        <strain evidence="3 4">DSM 17163</strain>
    </source>
</reference>
<dbReference type="GO" id="GO:0052913">
    <property type="term" value="F:16S rRNA (guanine(966)-N(2))-methyltransferase activity"/>
    <property type="evidence" value="ECO:0007669"/>
    <property type="project" value="UniProtKB-EC"/>
</dbReference>
<keyword evidence="1 3" id="KW-0489">Methyltransferase</keyword>
<evidence type="ECO:0000313" key="3">
    <source>
        <dbReference type="EMBL" id="MDP9805680.1"/>
    </source>
</evidence>
<organism evidence="3 4">
    <name type="scientific">Trueperella bonasi</name>
    <dbReference type="NCBI Taxonomy" id="312286"/>
    <lineage>
        <taxon>Bacteria</taxon>
        <taxon>Bacillati</taxon>
        <taxon>Actinomycetota</taxon>
        <taxon>Actinomycetes</taxon>
        <taxon>Actinomycetales</taxon>
        <taxon>Actinomycetaceae</taxon>
        <taxon>Trueperella</taxon>
    </lineage>
</organism>
<keyword evidence="4" id="KW-1185">Reference proteome</keyword>
<evidence type="ECO:0000313" key="4">
    <source>
        <dbReference type="Proteomes" id="UP001243212"/>
    </source>
</evidence>
<keyword evidence="2 3" id="KW-0808">Transferase</keyword>
<dbReference type="PROSITE" id="PS00092">
    <property type="entry name" value="N6_MTASE"/>
    <property type="match status" value="1"/>
</dbReference>
<proteinExistence type="predicted"/>
<dbReference type="RefSeq" id="WP_307681945.1">
    <property type="nucleotide sequence ID" value="NZ_JAUSQX010000001.1"/>
</dbReference>
<dbReference type="InterPro" id="IPR002052">
    <property type="entry name" value="DNA_methylase_N6_adenine_CS"/>
</dbReference>
<comment type="caution">
    <text evidence="3">The sequence shown here is derived from an EMBL/GenBank/DDBJ whole genome shotgun (WGS) entry which is preliminary data.</text>
</comment>
<dbReference type="EMBL" id="JAUSQX010000001">
    <property type="protein sequence ID" value="MDP9805680.1"/>
    <property type="molecule type" value="Genomic_DNA"/>
</dbReference>
<evidence type="ECO:0000256" key="2">
    <source>
        <dbReference type="ARBA" id="ARBA00022679"/>
    </source>
</evidence>
<dbReference type="PANTHER" id="PTHR43542:SF1">
    <property type="entry name" value="METHYLTRANSFERASE"/>
    <property type="match status" value="1"/>
</dbReference>
<name>A0ABT9NEN6_9ACTO</name>
<sequence>MTRIVAGAAGGLALQVPKSGTRPTSERVREGMFSRLEHYGYIEDCAVLDLYAGSGALGLEAKSRGARRVVAVEAHRPAAQVAIANAKATGLDVEIVNQKAETYLASEPIEKFDLVLIDPPYDVSEEQIAVVLALLRPHLADDAMVVVERAKKAPEPQWPAGLVRDDVRKWGDTRVWSAVVEQEGTRIEV</sequence>
<dbReference type="CDD" id="cd02440">
    <property type="entry name" value="AdoMet_MTases"/>
    <property type="match status" value="1"/>
</dbReference>
<dbReference type="InterPro" id="IPR004398">
    <property type="entry name" value="RNA_MeTrfase_RsmD"/>
</dbReference>
<accession>A0ABT9NEN6</accession>
<dbReference type="Proteomes" id="UP001243212">
    <property type="component" value="Unassembled WGS sequence"/>
</dbReference>
<dbReference type="EC" id="2.1.1.171" evidence="3"/>